<keyword evidence="1" id="KW-0472">Membrane</keyword>
<name>A0ABT9A2P2_9SPHN</name>
<organism evidence="2 3">
    <name type="scientific">Sphingomonas immobilis</name>
    <dbReference type="NCBI Taxonomy" id="3063997"/>
    <lineage>
        <taxon>Bacteria</taxon>
        <taxon>Pseudomonadati</taxon>
        <taxon>Pseudomonadota</taxon>
        <taxon>Alphaproteobacteria</taxon>
        <taxon>Sphingomonadales</taxon>
        <taxon>Sphingomonadaceae</taxon>
        <taxon>Sphingomonas</taxon>
    </lineage>
</organism>
<dbReference type="Proteomes" id="UP001176468">
    <property type="component" value="Unassembled WGS sequence"/>
</dbReference>
<dbReference type="RefSeq" id="WP_304562573.1">
    <property type="nucleotide sequence ID" value="NZ_JAUQSZ010000013.1"/>
</dbReference>
<keyword evidence="3" id="KW-1185">Reference proteome</keyword>
<proteinExistence type="predicted"/>
<sequence>MIEDAEIEPGPPEDGVTLLYDYFKHLTSLCLFSLGGVLALAAQVKGRGITLLITALLVIGFAALLSFSGAGEIVGARYKGKPLTGHINMYRTASPILLSMGLGVFVYLFMGTLKL</sequence>
<gene>
    <name evidence="2" type="ORF">Q5H94_17420</name>
</gene>
<protein>
    <submittedName>
        <fullName evidence="2">Uncharacterized protein</fullName>
    </submittedName>
</protein>
<comment type="caution">
    <text evidence="2">The sequence shown here is derived from an EMBL/GenBank/DDBJ whole genome shotgun (WGS) entry which is preliminary data.</text>
</comment>
<evidence type="ECO:0000256" key="1">
    <source>
        <dbReference type="SAM" id="Phobius"/>
    </source>
</evidence>
<feature type="transmembrane region" description="Helical" evidence="1">
    <location>
        <begin position="49"/>
        <end position="69"/>
    </location>
</feature>
<keyword evidence="1" id="KW-0812">Transmembrane</keyword>
<keyword evidence="1" id="KW-1133">Transmembrane helix</keyword>
<feature type="transmembrane region" description="Helical" evidence="1">
    <location>
        <begin position="22"/>
        <end position="42"/>
    </location>
</feature>
<dbReference type="EMBL" id="JAUQSZ010000013">
    <property type="protein sequence ID" value="MDO7844111.1"/>
    <property type="molecule type" value="Genomic_DNA"/>
</dbReference>
<reference evidence="2" key="1">
    <citation type="submission" date="2023-07" db="EMBL/GenBank/DDBJ databases">
        <authorList>
            <person name="Kim M.K."/>
        </authorList>
    </citation>
    <scope>NUCLEOTIDE SEQUENCE</scope>
    <source>
        <strain evidence="2">CA1-15</strain>
    </source>
</reference>
<evidence type="ECO:0000313" key="2">
    <source>
        <dbReference type="EMBL" id="MDO7844111.1"/>
    </source>
</evidence>
<accession>A0ABT9A2P2</accession>
<feature type="transmembrane region" description="Helical" evidence="1">
    <location>
        <begin position="89"/>
        <end position="110"/>
    </location>
</feature>
<evidence type="ECO:0000313" key="3">
    <source>
        <dbReference type="Proteomes" id="UP001176468"/>
    </source>
</evidence>